<evidence type="ECO:0000313" key="2">
    <source>
        <dbReference type="Proteomes" id="UP000735302"/>
    </source>
</evidence>
<dbReference type="GO" id="GO:0008168">
    <property type="term" value="F:methyltransferase activity"/>
    <property type="evidence" value="ECO:0007669"/>
    <property type="project" value="UniProtKB-KW"/>
</dbReference>
<accession>A0AAV4BWQ5</accession>
<keyword evidence="1" id="KW-0489">Methyltransferase</keyword>
<dbReference type="EMBL" id="BLXT01005511">
    <property type="protein sequence ID" value="GFO23550.1"/>
    <property type="molecule type" value="Genomic_DNA"/>
</dbReference>
<keyword evidence="1" id="KW-0808">Transferase</keyword>
<dbReference type="GO" id="GO:0032259">
    <property type="term" value="P:methylation"/>
    <property type="evidence" value="ECO:0007669"/>
    <property type="project" value="UniProtKB-KW"/>
</dbReference>
<protein>
    <submittedName>
        <fullName evidence="1">Methyltransferase</fullName>
    </submittedName>
</protein>
<name>A0AAV4BWQ5_9GAST</name>
<dbReference type="Proteomes" id="UP000735302">
    <property type="component" value="Unassembled WGS sequence"/>
</dbReference>
<sequence length="101" mass="11805">MNSRAETRSQRQSFKSYPQLFFKALRTLQSFLKEFQLIDWTNNHKAPHQIAPLPIAPDRSAPHQIAPYRIALYRSALHRTAPHRTAPHRTVLHSKRIKLLS</sequence>
<reference evidence="1 2" key="1">
    <citation type="journal article" date="2021" name="Elife">
        <title>Chloroplast acquisition without the gene transfer in kleptoplastic sea slugs, Plakobranchus ocellatus.</title>
        <authorList>
            <person name="Maeda T."/>
            <person name="Takahashi S."/>
            <person name="Yoshida T."/>
            <person name="Shimamura S."/>
            <person name="Takaki Y."/>
            <person name="Nagai Y."/>
            <person name="Toyoda A."/>
            <person name="Suzuki Y."/>
            <person name="Arimoto A."/>
            <person name="Ishii H."/>
            <person name="Satoh N."/>
            <person name="Nishiyama T."/>
            <person name="Hasebe M."/>
            <person name="Maruyama T."/>
            <person name="Minagawa J."/>
            <person name="Obokata J."/>
            <person name="Shigenobu S."/>
        </authorList>
    </citation>
    <scope>NUCLEOTIDE SEQUENCE [LARGE SCALE GENOMIC DNA]</scope>
</reference>
<gene>
    <name evidence="1" type="ORF">PoB_005005500</name>
</gene>
<organism evidence="1 2">
    <name type="scientific">Plakobranchus ocellatus</name>
    <dbReference type="NCBI Taxonomy" id="259542"/>
    <lineage>
        <taxon>Eukaryota</taxon>
        <taxon>Metazoa</taxon>
        <taxon>Spiralia</taxon>
        <taxon>Lophotrochozoa</taxon>
        <taxon>Mollusca</taxon>
        <taxon>Gastropoda</taxon>
        <taxon>Heterobranchia</taxon>
        <taxon>Euthyneura</taxon>
        <taxon>Panpulmonata</taxon>
        <taxon>Sacoglossa</taxon>
        <taxon>Placobranchoidea</taxon>
        <taxon>Plakobranchidae</taxon>
        <taxon>Plakobranchus</taxon>
    </lineage>
</organism>
<proteinExistence type="predicted"/>
<comment type="caution">
    <text evidence="1">The sequence shown here is derived from an EMBL/GenBank/DDBJ whole genome shotgun (WGS) entry which is preliminary data.</text>
</comment>
<dbReference type="AlphaFoldDB" id="A0AAV4BWQ5"/>
<keyword evidence="2" id="KW-1185">Reference proteome</keyword>
<evidence type="ECO:0000313" key="1">
    <source>
        <dbReference type="EMBL" id="GFO23550.1"/>
    </source>
</evidence>